<feature type="disulfide bond" evidence="6">
    <location>
        <begin position="1222"/>
        <end position="1232"/>
    </location>
</feature>
<dbReference type="SMART" id="SM00179">
    <property type="entry name" value="EGF_CA"/>
    <property type="match status" value="2"/>
</dbReference>
<dbReference type="Pfam" id="PF23283">
    <property type="entry name" value="D8C_UMOD"/>
    <property type="match status" value="1"/>
</dbReference>
<keyword evidence="3" id="KW-0677">Repeat</keyword>
<proteinExistence type="predicted"/>
<accession>A0A8C5CMX1</accession>
<keyword evidence="5 6" id="KW-1015">Disulfide bond</keyword>
<protein>
    <recommendedName>
        <fullName evidence="12">von Willebrand factor D and EGF domain-containing protein</fullName>
    </recommendedName>
</protein>
<evidence type="ECO:0000259" key="8">
    <source>
        <dbReference type="PROSITE" id="PS50026"/>
    </source>
</evidence>
<evidence type="ECO:0000256" key="7">
    <source>
        <dbReference type="SAM" id="MobiDB-lite"/>
    </source>
</evidence>
<dbReference type="Gene3D" id="2.10.25.10">
    <property type="entry name" value="Laminin"/>
    <property type="match status" value="11"/>
</dbReference>
<dbReference type="InterPro" id="IPR001846">
    <property type="entry name" value="VWF_type-D"/>
</dbReference>
<feature type="disulfide bond" evidence="6">
    <location>
        <begin position="1864"/>
        <end position="1873"/>
    </location>
</feature>
<dbReference type="FunFam" id="2.10.25.10:FF:000490">
    <property type="entry name" value="von Willebrand factor D and EGF domain-containing protein"/>
    <property type="match status" value="1"/>
</dbReference>
<feature type="disulfide bond" evidence="6">
    <location>
        <begin position="1206"/>
        <end position="1215"/>
    </location>
</feature>
<keyword evidence="4" id="KW-0175">Coiled coil</keyword>
<dbReference type="PANTHER" id="PTHR14949:SF52">
    <property type="entry name" value="VON WILLEBRAND FACTOR D AND EGF DOMAIN-CONTAINING PROTEIN"/>
    <property type="match status" value="1"/>
</dbReference>
<feature type="disulfide bond" evidence="6">
    <location>
        <begin position="2056"/>
        <end position="2065"/>
    </location>
</feature>
<feature type="disulfide bond" evidence="6">
    <location>
        <begin position="2038"/>
        <end position="2048"/>
    </location>
</feature>
<dbReference type="PROSITE" id="PS01187">
    <property type="entry name" value="EGF_CA"/>
    <property type="match status" value="1"/>
</dbReference>
<dbReference type="InterPro" id="IPR057885">
    <property type="entry name" value="Ig_VWDE"/>
</dbReference>
<evidence type="ECO:0000256" key="3">
    <source>
        <dbReference type="ARBA" id="ARBA00022737"/>
    </source>
</evidence>
<sequence length="2145" mass="230364">MESAFYPVVRLSFPGYIRVALQCMVLVLSQRAPECYPGGHWTLRNPYRSVDFDSTEIQNMAIQDLICDHSLEAGWYRFSVNNKPAEMPTSCVEMNRCGTQAPVWLSLKDGPLPRPGEVRQLSACATWQFFLGGTKDCCLFRIPITVRNCGDYFIYYLQPTQGCMGYCAKVAPDFGPKLCPPGEVEVNGRCKASISALTSRPTITPELVGSSVHLRCSFLGPPSSQDLGYQVVWARHIGHSMKAEIRQESTMKTSSLVEMDGLHFRLGETFSCSVSTFRANYSHSRSTPKESESFYAGLKFSVETLHIAENSKEHQVSIHSTVPIPCPRLQPGHQCGLPLVLSVLDPDSRDHEAPNVALSTCQLALTPSSCTDAGCGGRASFTLTAVTDFTRDGNRPSLVSAGPAPGAPRLWRNYVSPPLRVTVQDLPTSICYSLTDPHIITLDGRHYENQQTGTFLLYRSLSRKFEVHARQWDCGSRHYAVACTCGVAVREENEVAVFDMCNGQPLETRPQLTVKTLGEGPGQRRRLRILEAHQGKKVTLIFPSGASVRADVSDWGMSLSVRAPGLDYGHTEGLCGTFDRNIQNDLHSSEGIPYPSEELGRFIESWRLGPGESLFDKLPTVTRQASRRPFCRCHRGYTAVGSQLFGGGGTKDPVASSPHSDCSAHDDVDYTSLFPSMDTTLEYIQSSRQDDSILDMSASDRQHPLERRRPHPRPQEEDDPLDGEFREDLLLSVGRQRRQSLYEFQPVFMAQSLTQGLAYFFPEDHQTEARPAVWPSWPTPSGLTSAKALEVCQTALANSSVGAVCRDLLGRRLDEAVDLCILDLQLKDDLSWDEALVPYLENECERRLLGNRTLRALELSAPPGASGGVVTALRCPNFCSGNGRCTTWGCHCFASHSFYDCSLAISQPVEVTDLESSGLCDIRLFDCRSIRVFGLGFIDSPDISCHATRLEYMNGAWIPGENQRTKATFLSSKALDCVVPSLSSTAVLSEDFMMEDKPYARWEMRVTNDGSQYSEGKVLTIYDGMCQQCEASPSGLCKLKERTCNIDGMCFGDGDSNPSSPCLLCDPGSSKFSWSFNQVNQPPAFHRPQAGLQTFAGESFVFQLAASDPEGSALLFQLEGGPAGASVSPAGLLIWSVSPREEEEEEEEEEEGDGRRMVRFTLSDECSAQSSHEVEIHVAPCGCQNGGTCITDVSFPAGSGRYLCACPEGSHGDLCADIMDRCRSGPCGPGTCVNKMSGYRCECPPGMTGSHCAEDVNECERTPCFTGVMCVNSYGSYSCAPCPKGMLGNGTACTAAPISVTSAPRFTVYKRPDVIPYPSKTRPGILPDASGVWPSQAKADATREIPGRNPFPSRTRVFPAEAIPGRTTDRPLSKTSPSGIIPVVVVDPKKVETLKKILGNISNPSHKGQVTPKYVARSTAGLDRVKPGQSIKSEAVVKAANTVLPSKEERTAAVLRPASDVSSTCASRPCFPGVLCVNRRRPHVGFVCGRCPPGLHGNGRVCTKNSKAASTLPRLSPASRSPHNPNAHSFQLHLPQLPPRHSIKHLSSPVTRAGGGMGRREAITPPAAAAPRHAVQSSLDVGGQGTHQDARMGSTANVGSGRRATGQVVPGRLAPGQVVPGQVVPGQVVQKQSQAALALPVTAAVSRTTPLAPQPRGTAQSRWTIQPGPQIYHKAPTPAQPGAPPRPVAPLTAVLPAVLSFALPDSSESSADGDERLHPEDLVLTAGLIEVPEGGVRARDPPLLLVHRSSVTTSAAKSVPRGAAARGAAAQTSSCGDLSCHPGVPCEPTREGGLRCGTCPVGYIGDGRTCRAFCRHTCGGNMECAAPNSCRCKQGYAGPSCQTAICLPECQNGGECVAPGVCACPPGYHGDACERALCSSPCQNAGTCVGLQTCSCLYGFVGPRCETMVCNRHCHNGGHCVSPDECTCQPGWTGPSCETALCSPVCLNGGTCVGLDTCNCPHGFYGLQCEHAVCIPPCKNGGVCMRNNMCSCPDGYTGKHCDKSVCEPMCMNGGRCVGPGVCDCPSGWRGRRCDKPTCLQKCFNGGECVGSNTCLCLPGWQGRLCQIRDLHTHSRLISTGDVRAAAAISSGDLGAAIPRRVPGGHQASAHCQQVCLYGSRCVRPNVCACRNDSTGSLCSQKILNP</sequence>
<feature type="disulfide bond" evidence="6">
    <location>
        <begin position="1910"/>
        <end position="1920"/>
    </location>
</feature>
<keyword evidence="2" id="KW-0732">Signal</keyword>
<gene>
    <name evidence="10" type="primary">si:ch211-246m6.5</name>
</gene>
<feature type="domain" description="EGF-like" evidence="8">
    <location>
        <begin position="2034"/>
        <end position="2066"/>
    </location>
</feature>
<feature type="disulfide bond" evidence="6">
    <location>
        <begin position="1846"/>
        <end position="1856"/>
    </location>
</feature>
<dbReference type="PROSITE" id="PS50026">
    <property type="entry name" value="EGF_3"/>
    <property type="match status" value="6"/>
</dbReference>
<dbReference type="PROSITE" id="PS01186">
    <property type="entry name" value="EGF_2"/>
    <property type="match status" value="3"/>
</dbReference>
<reference evidence="10" key="1">
    <citation type="submission" date="2025-08" db="UniProtKB">
        <authorList>
            <consortium name="Ensembl"/>
        </authorList>
    </citation>
    <scope>IDENTIFICATION</scope>
</reference>
<dbReference type="SMART" id="SM00181">
    <property type="entry name" value="EGF"/>
    <property type="match status" value="14"/>
</dbReference>
<reference evidence="10" key="2">
    <citation type="submission" date="2025-09" db="UniProtKB">
        <authorList>
            <consortium name="Ensembl"/>
        </authorList>
    </citation>
    <scope>IDENTIFICATION</scope>
</reference>
<feature type="domain" description="EGF-like" evidence="8">
    <location>
        <begin position="1970"/>
        <end position="2002"/>
    </location>
</feature>
<evidence type="ECO:0000259" key="9">
    <source>
        <dbReference type="PROSITE" id="PS51233"/>
    </source>
</evidence>
<dbReference type="GO" id="GO:0009986">
    <property type="term" value="C:cell surface"/>
    <property type="evidence" value="ECO:0007669"/>
    <property type="project" value="TreeGrafter"/>
</dbReference>
<dbReference type="OMA" id="DGMAHND"/>
<dbReference type="GO" id="GO:0005509">
    <property type="term" value="F:calcium ion binding"/>
    <property type="evidence" value="ECO:0007669"/>
    <property type="project" value="InterPro"/>
</dbReference>
<evidence type="ECO:0000313" key="11">
    <source>
        <dbReference type="Proteomes" id="UP000694546"/>
    </source>
</evidence>
<dbReference type="Proteomes" id="UP000694546">
    <property type="component" value="Chromosome 4"/>
</dbReference>
<feature type="domain" description="EGF-like" evidence="8">
    <location>
        <begin position="1218"/>
        <end position="1253"/>
    </location>
</feature>
<feature type="region of interest" description="Disordered" evidence="7">
    <location>
        <begin position="1507"/>
        <end position="1604"/>
    </location>
</feature>
<dbReference type="InterPro" id="IPR050969">
    <property type="entry name" value="Dev_Signal_Modulators"/>
</dbReference>
<dbReference type="OrthoDB" id="382013at2759"/>
<dbReference type="InterPro" id="IPR001881">
    <property type="entry name" value="EGF-like_Ca-bd_dom"/>
</dbReference>
<evidence type="ECO:0000256" key="2">
    <source>
        <dbReference type="ARBA" id="ARBA00022729"/>
    </source>
</evidence>
<dbReference type="InterPro" id="IPR000152">
    <property type="entry name" value="EGF-type_Asp/Asn_hydroxyl_site"/>
</dbReference>
<dbReference type="PROSITE" id="PS00010">
    <property type="entry name" value="ASX_HYDROXYL"/>
    <property type="match status" value="1"/>
</dbReference>
<feature type="disulfide bond" evidence="6">
    <location>
        <begin position="1992"/>
        <end position="2001"/>
    </location>
</feature>
<dbReference type="PANTHER" id="PTHR14949">
    <property type="entry name" value="EGF-LIKE-DOMAIN, MULTIPLE 7, 8"/>
    <property type="match status" value="1"/>
</dbReference>
<dbReference type="SMART" id="SM00216">
    <property type="entry name" value="VWD"/>
    <property type="match status" value="1"/>
</dbReference>
<dbReference type="GeneTree" id="ENSGT00940000167103"/>
<organism evidence="10 11">
    <name type="scientific">Gadus morhua</name>
    <name type="common">Atlantic cod</name>
    <dbReference type="NCBI Taxonomy" id="8049"/>
    <lineage>
        <taxon>Eukaryota</taxon>
        <taxon>Metazoa</taxon>
        <taxon>Chordata</taxon>
        <taxon>Craniata</taxon>
        <taxon>Vertebrata</taxon>
        <taxon>Euteleostomi</taxon>
        <taxon>Actinopterygii</taxon>
        <taxon>Neopterygii</taxon>
        <taxon>Teleostei</taxon>
        <taxon>Neoteleostei</taxon>
        <taxon>Acanthomorphata</taxon>
        <taxon>Zeiogadaria</taxon>
        <taxon>Gadariae</taxon>
        <taxon>Gadiformes</taxon>
        <taxon>Gadoidei</taxon>
        <taxon>Gadidae</taxon>
        <taxon>Gadus</taxon>
    </lineage>
</organism>
<evidence type="ECO:0008006" key="12">
    <source>
        <dbReference type="Google" id="ProtNLM"/>
    </source>
</evidence>
<comment type="caution">
    <text evidence="6">Lacks conserved residue(s) required for the propagation of feature annotation.</text>
</comment>
<dbReference type="Pfam" id="PF00094">
    <property type="entry name" value="VWD"/>
    <property type="match status" value="1"/>
</dbReference>
<evidence type="ECO:0000256" key="5">
    <source>
        <dbReference type="ARBA" id="ARBA00023157"/>
    </source>
</evidence>
<feature type="disulfide bond" evidence="6">
    <location>
        <begin position="1974"/>
        <end position="1984"/>
    </location>
</feature>
<dbReference type="Pfam" id="PF25776">
    <property type="entry name" value="Ig_VWDE"/>
    <property type="match status" value="1"/>
</dbReference>
<dbReference type="GO" id="GO:0005102">
    <property type="term" value="F:signaling receptor binding"/>
    <property type="evidence" value="ECO:0007669"/>
    <property type="project" value="TreeGrafter"/>
</dbReference>
<feature type="disulfide bond" evidence="6">
    <location>
        <begin position="1243"/>
        <end position="1252"/>
    </location>
</feature>
<dbReference type="InterPro" id="IPR058727">
    <property type="entry name" value="Helical_Vwde"/>
</dbReference>
<dbReference type="PROSITE" id="PS00022">
    <property type="entry name" value="EGF_1"/>
    <property type="match status" value="6"/>
</dbReference>
<dbReference type="SUPFAM" id="SSF57184">
    <property type="entry name" value="Growth factor receptor domain"/>
    <property type="match status" value="1"/>
</dbReference>
<feature type="region of interest" description="Disordered" evidence="7">
    <location>
        <begin position="687"/>
        <end position="723"/>
    </location>
</feature>
<dbReference type="InterPro" id="IPR057774">
    <property type="entry name" value="D8C_UMOD/GP2/OIT3-like"/>
</dbReference>
<evidence type="ECO:0000256" key="1">
    <source>
        <dbReference type="ARBA" id="ARBA00022536"/>
    </source>
</evidence>
<dbReference type="Ensembl" id="ENSGMOT00000053284.1">
    <property type="protein sequence ID" value="ENSGMOP00000060624.1"/>
    <property type="gene ID" value="ENSGMOG00000003595.2"/>
</dbReference>
<evidence type="ECO:0000256" key="4">
    <source>
        <dbReference type="ARBA" id="ARBA00023054"/>
    </source>
</evidence>
<feature type="domain" description="VWFD" evidence="9">
    <location>
        <begin position="429"/>
        <end position="614"/>
    </location>
</feature>
<feature type="compositionally biased region" description="Basic and acidic residues" evidence="7">
    <location>
        <begin position="698"/>
        <end position="707"/>
    </location>
</feature>
<dbReference type="PROSITE" id="PS51233">
    <property type="entry name" value="VWFD"/>
    <property type="match status" value="1"/>
</dbReference>
<name>A0A8C5CMX1_GADMO</name>
<feature type="disulfide bond" evidence="6">
    <location>
        <begin position="1928"/>
        <end position="1937"/>
    </location>
</feature>
<dbReference type="SUPFAM" id="SSF57196">
    <property type="entry name" value="EGF/Laminin"/>
    <property type="match status" value="2"/>
</dbReference>
<keyword evidence="1 6" id="KW-0245">EGF-like domain</keyword>
<feature type="domain" description="EGF-like" evidence="8">
    <location>
        <begin position="1842"/>
        <end position="1874"/>
    </location>
</feature>
<keyword evidence="11" id="KW-1185">Reference proteome</keyword>
<feature type="compositionally biased region" description="Polar residues" evidence="7">
    <location>
        <begin position="1518"/>
        <end position="1529"/>
    </location>
</feature>
<dbReference type="Pfam" id="PF26129">
    <property type="entry name" value="Vwde"/>
    <property type="match status" value="1"/>
</dbReference>
<dbReference type="InterPro" id="IPR000742">
    <property type="entry name" value="EGF"/>
</dbReference>
<dbReference type="FunFam" id="2.10.25.10:FF:000499">
    <property type="entry name" value="Predicted protein"/>
    <property type="match status" value="1"/>
</dbReference>
<evidence type="ECO:0000256" key="6">
    <source>
        <dbReference type="PROSITE-ProRule" id="PRU00076"/>
    </source>
</evidence>
<feature type="domain" description="EGF-like" evidence="8">
    <location>
        <begin position="1906"/>
        <end position="1938"/>
    </location>
</feature>
<dbReference type="Pfam" id="PF25024">
    <property type="entry name" value="EGF_TEN"/>
    <property type="match status" value="1"/>
</dbReference>
<evidence type="ECO:0000313" key="10">
    <source>
        <dbReference type="Ensembl" id="ENSGMOP00000060624.1"/>
    </source>
</evidence>
<dbReference type="InterPro" id="IPR009030">
    <property type="entry name" value="Growth_fac_rcpt_cys_sf"/>
</dbReference>
<dbReference type="InterPro" id="IPR018097">
    <property type="entry name" value="EGF_Ca-bd_CS"/>
</dbReference>
<dbReference type="CDD" id="cd00054">
    <property type="entry name" value="EGF_CA"/>
    <property type="match status" value="3"/>
</dbReference>
<feature type="domain" description="EGF-like" evidence="8">
    <location>
        <begin position="1177"/>
        <end position="1216"/>
    </location>
</feature>
<dbReference type="GO" id="GO:0005576">
    <property type="term" value="C:extracellular region"/>
    <property type="evidence" value="ECO:0007669"/>
    <property type="project" value="TreeGrafter"/>
</dbReference>